<dbReference type="Proteomes" id="UP000298061">
    <property type="component" value="Unassembled WGS sequence"/>
</dbReference>
<dbReference type="InterPro" id="IPR001619">
    <property type="entry name" value="Sec1-like"/>
</dbReference>
<protein>
    <recommendedName>
        <fullName evidence="5">Sec1-like protein</fullName>
    </recommendedName>
</protein>
<dbReference type="OrthoDB" id="2228at2759"/>
<evidence type="ECO:0000256" key="2">
    <source>
        <dbReference type="SAM" id="MobiDB-lite"/>
    </source>
</evidence>
<feature type="region of interest" description="Disordered" evidence="2">
    <location>
        <begin position="361"/>
        <end position="388"/>
    </location>
</feature>
<dbReference type="SUPFAM" id="SSF56815">
    <property type="entry name" value="Sec1/munc18-like (SM) proteins"/>
    <property type="match status" value="1"/>
</dbReference>
<dbReference type="Gene3D" id="1.25.40.60">
    <property type="match status" value="1"/>
</dbReference>
<dbReference type="EMBL" id="SFCI01000436">
    <property type="protein sequence ID" value="TFY79821.1"/>
    <property type="molecule type" value="Genomic_DNA"/>
</dbReference>
<dbReference type="GO" id="GO:0016192">
    <property type="term" value="P:vesicle-mediated transport"/>
    <property type="evidence" value="ECO:0007669"/>
    <property type="project" value="InterPro"/>
</dbReference>
<evidence type="ECO:0000313" key="3">
    <source>
        <dbReference type="EMBL" id="TFY79821.1"/>
    </source>
</evidence>
<dbReference type="PIRSF" id="PIRSF005715">
    <property type="entry name" value="VPS45_Sec1"/>
    <property type="match status" value="1"/>
</dbReference>
<organism evidence="3 4">
    <name type="scientific">Hericium alpestre</name>
    <dbReference type="NCBI Taxonomy" id="135208"/>
    <lineage>
        <taxon>Eukaryota</taxon>
        <taxon>Fungi</taxon>
        <taxon>Dikarya</taxon>
        <taxon>Basidiomycota</taxon>
        <taxon>Agaricomycotina</taxon>
        <taxon>Agaricomycetes</taxon>
        <taxon>Russulales</taxon>
        <taxon>Hericiaceae</taxon>
        <taxon>Hericium</taxon>
    </lineage>
</organism>
<comment type="similarity">
    <text evidence="1">Belongs to the STXBP/unc-18/SEC1 family.</text>
</comment>
<dbReference type="InterPro" id="IPR043127">
    <property type="entry name" value="Sec-1-like_dom3a"/>
</dbReference>
<dbReference type="InterPro" id="IPR036045">
    <property type="entry name" value="Sec1-like_sf"/>
</dbReference>
<evidence type="ECO:0000313" key="4">
    <source>
        <dbReference type="Proteomes" id="UP000298061"/>
    </source>
</evidence>
<dbReference type="Pfam" id="PF00995">
    <property type="entry name" value="Sec1"/>
    <property type="match status" value="2"/>
</dbReference>
<comment type="caution">
    <text evidence="3">The sequence shown here is derived from an EMBL/GenBank/DDBJ whole genome shotgun (WGS) entry which is preliminary data.</text>
</comment>
<name>A0A4Z0A0X4_9AGAM</name>
<feature type="compositionally biased region" description="Basic and acidic residues" evidence="2">
    <location>
        <begin position="362"/>
        <end position="373"/>
    </location>
</feature>
<dbReference type="PANTHER" id="PTHR11679">
    <property type="entry name" value="VESICLE PROTEIN SORTING-ASSOCIATED"/>
    <property type="match status" value="1"/>
</dbReference>
<gene>
    <name evidence="3" type="ORF">EWM64_g4195</name>
</gene>
<dbReference type="InterPro" id="IPR043154">
    <property type="entry name" value="Sec-1-like_dom1"/>
</dbReference>
<keyword evidence="4" id="KW-1185">Reference proteome</keyword>
<reference evidence="3 4" key="1">
    <citation type="submission" date="2019-02" db="EMBL/GenBank/DDBJ databases">
        <title>Genome sequencing of the rare red list fungi Hericium alpestre (H. flagellum).</title>
        <authorList>
            <person name="Buettner E."/>
            <person name="Kellner H."/>
        </authorList>
    </citation>
    <scope>NUCLEOTIDE SEQUENCE [LARGE SCALE GENOMIC DNA]</scope>
    <source>
        <strain evidence="3 4">DSM 108284</strain>
    </source>
</reference>
<feature type="compositionally biased region" description="Polar residues" evidence="2">
    <location>
        <begin position="424"/>
        <end position="443"/>
    </location>
</feature>
<accession>A0A4Z0A0X4</accession>
<proteinExistence type="inferred from homology"/>
<dbReference type="AlphaFoldDB" id="A0A4Z0A0X4"/>
<evidence type="ECO:0000256" key="1">
    <source>
        <dbReference type="ARBA" id="ARBA00009884"/>
    </source>
</evidence>
<dbReference type="Gene3D" id="3.40.50.1910">
    <property type="match status" value="3"/>
</dbReference>
<dbReference type="STRING" id="135208.A0A4Z0A0X4"/>
<evidence type="ECO:0008006" key="5">
    <source>
        <dbReference type="Google" id="ProtNLM"/>
    </source>
</evidence>
<feature type="non-terminal residue" evidence="3">
    <location>
        <position position="505"/>
    </location>
</feature>
<sequence length="505" mass="57160">MSSLITTLRSKVLETVRTTLPGKWKVMVVDEHSLALLNSVVKAFDILQENVTVVDSIQNHREPQLGLEAIYILMPTTANIDRIIQDCSPGRQMYAGAHLNFIDAIEAQVFSLKLPELFFSMFSPPRNENSARAARDRLEEDLQFVSKSIANVCITLNEYPYIRYYMPSHHPPLGPLKPTESTRAVAPPPEASARWRTNLARGDQARQYEASDSEYLSKLLALMVQANLDDFKKNNPDFGKQEAARPRATLIITDRSMDVMAPLIHEFTYQTMANDLLPIQDGTKYAYKFQSSKGTYEDEVAVLSDADTVYTEIRHMHMKDTIDKLMADFNKFMVDNAGFKGDGAANLSDMKDMLANLPQYQEQRKAGPGDKDTKKKLKQKPSSEEEYELSRFKPVLRSVIEDQIANRLDQSVFPYVKDYPPRPSATTLRQTPSDTTTSGSLRSQRPKWHHASKTGGAPEVRQRLLLFVAGGMSYSEMREAYHLSNTLNKDIYVGSTHTFTPRQFV</sequence>
<dbReference type="Gene3D" id="3.90.830.10">
    <property type="entry name" value="Syntaxin Binding Protein 1, Chain A, domain 2"/>
    <property type="match status" value="1"/>
</dbReference>
<dbReference type="Gene3D" id="3.40.50.2060">
    <property type="match status" value="1"/>
</dbReference>
<dbReference type="InterPro" id="IPR027482">
    <property type="entry name" value="Sec1-like_dom2"/>
</dbReference>
<feature type="region of interest" description="Disordered" evidence="2">
    <location>
        <begin position="415"/>
        <end position="455"/>
    </location>
</feature>